<sequence>MKMNNSNSYDLKAKNRKHKSEKILQILTSEDRAVAESSLAVASVRVADTTSELASSSAAASSLKSRISLQHIHEINGQIAQFRDLLITVGQPRDCPELREKIRKLRRSCVEACKATASQLLPQMRSAMEAGIPADSPNLVLLFFLAQLFLRELYKSKNLVRIVPMDMTGYFESKSGPSNISSVLTQILLSKHITVDFNEEELCSIQKDSEEISALIEEIQEFMPQSEADTEKPVALQEVGNRLNRNNGTRKNLRWENRPNRQPSYFRGTFKFFCCAGRPNYL</sequence>
<comment type="caution">
    <text evidence="1">The sequence shown here is derived from an EMBL/GenBank/DDBJ whole genome shotgun (WGS) entry which is preliminary data.</text>
</comment>
<reference evidence="1" key="1">
    <citation type="submission" date="2023-04" db="EMBL/GenBank/DDBJ databases">
        <title>A chromosome-level genome assembly of the parasitoid wasp Eretmocerus hayati.</title>
        <authorList>
            <person name="Zhong Y."/>
            <person name="Liu S."/>
            <person name="Liu Y."/>
        </authorList>
    </citation>
    <scope>NUCLEOTIDE SEQUENCE</scope>
    <source>
        <strain evidence="1">ZJU_SS_LIU_2023</strain>
    </source>
</reference>
<protein>
    <submittedName>
        <fullName evidence="1">Uncharacterized protein</fullName>
    </submittedName>
</protein>
<name>A0ACC2PH76_9HYME</name>
<gene>
    <name evidence="1" type="ORF">QAD02_018185</name>
</gene>
<organism evidence="1 2">
    <name type="scientific">Eretmocerus hayati</name>
    <dbReference type="NCBI Taxonomy" id="131215"/>
    <lineage>
        <taxon>Eukaryota</taxon>
        <taxon>Metazoa</taxon>
        <taxon>Ecdysozoa</taxon>
        <taxon>Arthropoda</taxon>
        <taxon>Hexapoda</taxon>
        <taxon>Insecta</taxon>
        <taxon>Pterygota</taxon>
        <taxon>Neoptera</taxon>
        <taxon>Endopterygota</taxon>
        <taxon>Hymenoptera</taxon>
        <taxon>Apocrita</taxon>
        <taxon>Proctotrupomorpha</taxon>
        <taxon>Chalcidoidea</taxon>
        <taxon>Aphelinidae</taxon>
        <taxon>Aphelininae</taxon>
        <taxon>Eretmocerus</taxon>
    </lineage>
</organism>
<dbReference type="EMBL" id="CM056741">
    <property type="protein sequence ID" value="KAJ8682393.1"/>
    <property type="molecule type" value="Genomic_DNA"/>
</dbReference>
<evidence type="ECO:0000313" key="2">
    <source>
        <dbReference type="Proteomes" id="UP001239111"/>
    </source>
</evidence>
<accession>A0ACC2PH76</accession>
<evidence type="ECO:0000313" key="1">
    <source>
        <dbReference type="EMBL" id="KAJ8682393.1"/>
    </source>
</evidence>
<proteinExistence type="predicted"/>
<dbReference type="Proteomes" id="UP001239111">
    <property type="component" value="Chromosome 1"/>
</dbReference>
<keyword evidence="2" id="KW-1185">Reference proteome</keyword>